<feature type="domain" description="4Fe-4S ferredoxin-type" evidence="25">
    <location>
        <begin position="368"/>
        <end position="397"/>
    </location>
</feature>
<dbReference type="KEGG" id="aar:Acear_0460"/>
<evidence type="ECO:0000256" key="23">
    <source>
        <dbReference type="ARBA" id="ARBA00049714"/>
    </source>
</evidence>
<evidence type="ECO:0000256" key="16">
    <source>
        <dbReference type="ARBA" id="ARBA00030119"/>
    </source>
</evidence>
<evidence type="ECO:0000256" key="6">
    <source>
        <dbReference type="ARBA" id="ARBA00012061"/>
    </source>
</evidence>
<dbReference type="SUPFAM" id="SSF54862">
    <property type="entry name" value="4Fe-4S ferredoxins"/>
    <property type="match status" value="1"/>
</dbReference>
<dbReference type="Pfam" id="PF01180">
    <property type="entry name" value="DHO_dh"/>
    <property type="match status" value="1"/>
</dbReference>
<comment type="cofactor">
    <cofactor evidence="1">
        <name>FMN</name>
        <dbReference type="ChEBI" id="CHEBI:58210"/>
    </cofactor>
</comment>
<dbReference type="SUPFAM" id="SSF51395">
    <property type="entry name" value="FMN-linked oxidoreductases"/>
    <property type="match status" value="1"/>
</dbReference>
<dbReference type="eggNOG" id="COG0167">
    <property type="taxonomic scope" value="Bacteria"/>
</dbReference>
<dbReference type="InterPro" id="IPR005720">
    <property type="entry name" value="Dihydroorotate_DH_cat"/>
</dbReference>
<evidence type="ECO:0000256" key="19">
    <source>
        <dbReference type="ARBA" id="ARBA00047685"/>
    </source>
</evidence>
<evidence type="ECO:0000256" key="12">
    <source>
        <dbReference type="ARBA" id="ARBA00023004"/>
    </source>
</evidence>
<evidence type="ECO:0000256" key="11">
    <source>
        <dbReference type="ARBA" id="ARBA00023002"/>
    </source>
</evidence>
<proteinExistence type="inferred from homology"/>
<dbReference type="InterPro" id="IPR017896">
    <property type="entry name" value="4Fe4S_Fe-S-bd"/>
</dbReference>
<comment type="catalytic activity">
    <reaction evidence="21">
        <text>(S)-dihydroorotate + NAD(+) = orotate + NADH + H(+)</text>
        <dbReference type="Rhea" id="RHEA:13513"/>
        <dbReference type="ChEBI" id="CHEBI:15378"/>
        <dbReference type="ChEBI" id="CHEBI:30839"/>
        <dbReference type="ChEBI" id="CHEBI:30864"/>
        <dbReference type="ChEBI" id="CHEBI:57540"/>
        <dbReference type="ChEBI" id="CHEBI:57945"/>
        <dbReference type="EC" id="1.3.1.14"/>
    </reaction>
</comment>
<dbReference type="eggNOG" id="COG1149">
    <property type="taxonomic scope" value="Bacteria"/>
</dbReference>
<dbReference type="Pfam" id="PF12838">
    <property type="entry name" value="Fer4_7"/>
    <property type="match status" value="1"/>
</dbReference>
<dbReference type="Gene3D" id="3.30.70.20">
    <property type="match status" value="1"/>
</dbReference>
<keyword evidence="13" id="KW-0411">Iron-sulfur</keyword>
<keyword evidence="14" id="KW-0520">NAD</keyword>
<keyword evidence="11" id="KW-0560">Oxidoreductase</keyword>
<gene>
    <name evidence="26" type="ordered locus">Acear_0460</name>
</gene>
<dbReference type="EC" id="1.3.1.1" evidence="24"/>
<keyword evidence="9" id="KW-0288">FMN</keyword>
<keyword evidence="10" id="KW-0479">Metal-binding</keyword>
<keyword evidence="12" id="KW-0408">Iron</keyword>
<evidence type="ECO:0000256" key="2">
    <source>
        <dbReference type="ARBA" id="ARBA00003616"/>
    </source>
</evidence>
<dbReference type="GO" id="GO:0004589">
    <property type="term" value="F:dihydroorotate dehydrogenase (NAD+) activity"/>
    <property type="evidence" value="ECO:0007669"/>
    <property type="project" value="UniProtKB-EC"/>
</dbReference>
<reference evidence="26 27" key="1">
    <citation type="journal article" date="2010" name="Stand. Genomic Sci.">
        <title>Complete genome sequence of Acetohalobium arabaticum type strain (Z-7288).</title>
        <authorList>
            <person name="Sikorski J."/>
            <person name="Lapidus A."/>
            <person name="Chertkov O."/>
            <person name="Lucas S."/>
            <person name="Copeland A."/>
            <person name="Glavina Del Rio T."/>
            <person name="Nolan M."/>
            <person name="Tice H."/>
            <person name="Cheng J.F."/>
            <person name="Han C."/>
            <person name="Brambilla E."/>
            <person name="Pitluck S."/>
            <person name="Liolios K."/>
            <person name="Ivanova N."/>
            <person name="Mavromatis K."/>
            <person name="Mikhailova N."/>
            <person name="Pati A."/>
            <person name="Bruce D."/>
            <person name="Detter C."/>
            <person name="Tapia R."/>
            <person name="Goodwin L."/>
            <person name="Chen A."/>
            <person name="Palaniappan K."/>
            <person name="Land M."/>
            <person name="Hauser L."/>
            <person name="Chang Y.J."/>
            <person name="Jeffries C.D."/>
            <person name="Rohde M."/>
            <person name="Goker M."/>
            <person name="Spring S."/>
            <person name="Woyke T."/>
            <person name="Bristow J."/>
            <person name="Eisen J.A."/>
            <person name="Markowitz V."/>
            <person name="Hugenholtz P."/>
            <person name="Kyrpides N.C."/>
            <person name="Klenk H.P."/>
        </authorList>
    </citation>
    <scope>NUCLEOTIDE SEQUENCE [LARGE SCALE GENOMIC DNA]</scope>
    <source>
        <strain evidence="27">ATCC 49924 / DSM 5501 / Z-7288</strain>
    </source>
</reference>
<comment type="catalytic activity">
    <reaction evidence="20">
        <text>5,6-dihydrouracil + NAD(+) = uracil + NADH + H(+)</text>
        <dbReference type="Rhea" id="RHEA:20189"/>
        <dbReference type="ChEBI" id="CHEBI:15378"/>
        <dbReference type="ChEBI" id="CHEBI:15901"/>
        <dbReference type="ChEBI" id="CHEBI:17568"/>
        <dbReference type="ChEBI" id="CHEBI:57540"/>
        <dbReference type="ChEBI" id="CHEBI:57945"/>
        <dbReference type="EC" id="1.3.1.1"/>
    </reaction>
</comment>
<dbReference type="GO" id="GO:0005737">
    <property type="term" value="C:cytoplasm"/>
    <property type="evidence" value="ECO:0007669"/>
    <property type="project" value="InterPro"/>
</dbReference>
<comment type="function">
    <text evidence="22">Involved in pyrimidine base degradation. Catalyzes physiologically the reduction of uracil to 5,6-dihydrouracil (DHU) by using NADH as a specific cosubstrate. It also catalyzes the reverse reaction and the reduction of thymine to 5,6-dihydrothymine (DHT).</text>
</comment>
<dbReference type="GO" id="GO:0006212">
    <property type="term" value="P:uracil catabolic process"/>
    <property type="evidence" value="ECO:0007669"/>
    <property type="project" value="TreeGrafter"/>
</dbReference>
<comment type="pathway">
    <text evidence="3">Pyrimidine metabolism; UMP biosynthesis via de novo pathway; orotate from (S)-dihydroorotate (NAD(+) route): step 1/1.</text>
</comment>
<dbReference type="RefSeq" id="WP_013277452.1">
    <property type="nucleotide sequence ID" value="NC_014378.1"/>
</dbReference>
<dbReference type="FunFam" id="3.20.20.70:FF:000027">
    <property type="entry name" value="Dihydropyrimidine dehydrogenase [NADP(+)]"/>
    <property type="match status" value="1"/>
</dbReference>
<evidence type="ECO:0000313" key="26">
    <source>
        <dbReference type="EMBL" id="ADL12006.1"/>
    </source>
</evidence>
<dbReference type="GO" id="GO:0006210">
    <property type="term" value="P:thymine catabolic process"/>
    <property type="evidence" value="ECO:0007669"/>
    <property type="project" value="TreeGrafter"/>
</dbReference>
<keyword evidence="27" id="KW-1185">Reference proteome</keyword>
<dbReference type="STRING" id="574087.Acear_0460"/>
<dbReference type="Gene3D" id="3.20.20.70">
    <property type="entry name" value="Aldolase class I"/>
    <property type="match status" value="1"/>
</dbReference>
<evidence type="ECO:0000256" key="4">
    <source>
        <dbReference type="ARBA" id="ARBA00008008"/>
    </source>
</evidence>
<dbReference type="HOGENOM" id="CLU_042042_4_3_9"/>
<dbReference type="GO" id="GO:0046872">
    <property type="term" value="F:metal ion binding"/>
    <property type="evidence" value="ECO:0007669"/>
    <property type="project" value="UniProtKB-KW"/>
</dbReference>
<evidence type="ECO:0000256" key="9">
    <source>
        <dbReference type="ARBA" id="ARBA00022643"/>
    </source>
</evidence>
<evidence type="ECO:0000256" key="22">
    <source>
        <dbReference type="ARBA" id="ARBA00049578"/>
    </source>
</evidence>
<evidence type="ECO:0000256" key="1">
    <source>
        <dbReference type="ARBA" id="ARBA00001917"/>
    </source>
</evidence>
<evidence type="ECO:0000256" key="15">
    <source>
        <dbReference type="ARBA" id="ARBA00029718"/>
    </source>
</evidence>
<dbReference type="PANTHER" id="PTHR43073:SF2">
    <property type="entry name" value="DIHYDROPYRIMIDINE DEHYDROGENASE [NADP(+)]"/>
    <property type="match status" value="1"/>
</dbReference>
<dbReference type="EC" id="1.3.1.14" evidence="6"/>
<evidence type="ECO:0000256" key="18">
    <source>
        <dbReference type="ARBA" id="ARBA00032722"/>
    </source>
</evidence>
<sequence>MKPDLSTEVCGVEFKNPIVVASATPTHDAEAMRKCVEAGAGGLVAKTFSPEPLTKEYVSPRFTVLHKEGWPDVYSNYSCEFLATFATDEWMKQMEEAAEYCHEHDVRLIGSISGTTMESWQDLAQRIEATGIDMLELNFGCPHPRDLDYKSGQVLGSSPEAAAEVTEAVVEVVDIPVFIKVTPEAVSPVEVTKRVTEAGAAGVTAINRYPALDIDIEDGRPLLHSTYAGVGGPWMRPITLKWLSKISKEVGAPISATNGISTWKDIVKCIMVGASTVQTCTALMYGQNQYGKIEDFIEGLEDYMEDKGYDSLDELRGITLPQIKTWDEVDRESKATPEVIPEECIGCGMCLNWCFYDAISLYEEDGETKAKVDPDKCDHCGLCVSLCPKEALNMEYEDKDEKVYLGDFE</sequence>
<dbReference type="GO" id="GO:0051536">
    <property type="term" value="F:iron-sulfur cluster binding"/>
    <property type="evidence" value="ECO:0007669"/>
    <property type="project" value="UniProtKB-KW"/>
</dbReference>
<dbReference type="PROSITE" id="PS00198">
    <property type="entry name" value="4FE4S_FER_1"/>
    <property type="match status" value="1"/>
</dbReference>
<organism evidence="26 27">
    <name type="scientific">Acetohalobium arabaticum (strain ATCC 49924 / DSM 5501 / Z-7288)</name>
    <dbReference type="NCBI Taxonomy" id="574087"/>
    <lineage>
        <taxon>Bacteria</taxon>
        <taxon>Bacillati</taxon>
        <taxon>Bacillota</taxon>
        <taxon>Clostridia</taxon>
        <taxon>Halanaerobiales</taxon>
        <taxon>Halobacteroidaceae</taxon>
        <taxon>Acetohalobium</taxon>
    </lineage>
</organism>
<dbReference type="PROSITE" id="PS51379">
    <property type="entry name" value="4FE4S_FER_2"/>
    <property type="match status" value="2"/>
</dbReference>
<evidence type="ECO:0000256" key="5">
    <source>
        <dbReference type="ARBA" id="ARBA00010804"/>
    </source>
</evidence>
<name>D9QUU7_ACEAZ</name>
<dbReference type="GO" id="GO:0002058">
    <property type="term" value="F:uracil binding"/>
    <property type="evidence" value="ECO:0007669"/>
    <property type="project" value="TreeGrafter"/>
</dbReference>
<comment type="function">
    <text evidence="2">Catalyzes the conversion of dihydroorotate to orotate with NAD(+) as electron acceptor.</text>
</comment>
<dbReference type="PANTHER" id="PTHR43073">
    <property type="entry name" value="DIHYDROPYRIMIDINE DEHYDROGENASE [NADP(+)]"/>
    <property type="match status" value="1"/>
</dbReference>
<keyword evidence="8" id="KW-0285">Flavoprotein</keyword>
<dbReference type="AlphaFoldDB" id="D9QUU7"/>
<dbReference type="Proteomes" id="UP000001661">
    <property type="component" value="Chromosome"/>
</dbReference>
<evidence type="ECO:0000256" key="17">
    <source>
        <dbReference type="ARBA" id="ARBA00032046"/>
    </source>
</evidence>
<dbReference type="GO" id="GO:0004159">
    <property type="term" value="F:dihydropyrimidine dehydrogenase (NAD+) activity"/>
    <property type="evidence" value="ECO:0007669"/>
    <property type="project" value="UniProtKB-EC"/>
</dbReference>
<evidence type="ECO:0000256" key="3">
    <source>
        <dbReference type="ARBA" id="ARBA00004715"/>
    </source>
</evidence>
<comment type="catalytic activity">
    <reaction evidence="19">
        <text>5,6-dihydrothymine + NAD(+) = thymine + NADH + H(+)</text>
        <dbReference type="Rhea" id="RHEA:28791"/>
        <dbReference type="ChEBI" id="CHEBI:15378"/>
        <dbReference type="ChEBI" id="CHEBI:17821"/>
        <dbReference type="ChEBI" id="CHEBI:27468"/>
        <dbReference type="ChEBI" id="CHEBI:57540"/>
        <dbReference type="ChEBI" id="CHEBI:57945"/>
        <dbReference type="EC" id="1.3.1.1"/>
    </reaction>
</comment>
<evidence type="ECO:0000259" key="25">
    <source>
        <dbReference type="PROSITE" id="PS51379"/>
    </source>
</evidence>
<comment type="similarity">
    <text evidence="5">Belongs to the dihydropyrimidine dehydrogenase family.</text>
</comment>
<accession>D9QUU7</accession>
<dbReference type="GO" id="GO:0050661">
    <property type="term" value="F:NADP binding"/>
    <property type="evidence" value="ECO:0007669"/>
    <property type="project" value="TreeGrafter"/>
</dbReference>
<dbReference type="EMBL" id="CP002105">
    <property type="protein sequence ID" value="ADL12006.1"/>
    <property type="molecule type" value="Genomic_DNA"/>
</dbReference>
<evidence type="ECO:0000256" key="20">
    <source>
        <dbReference type="ARBA" id="ARBA00048792"/>
    </source>
</evidence>
<feature type="domain" description="4Fe-4S ferredoxin-type" evidence="25">
    <location>
        <begin position="335"/>
        <end position="364"/>
    </location>
</feature>
<evidence type="ECO:0000313" key="27">
    <source>
        <dbReference type="Proteomes" id="UP000001661"/>
    </source>
</evidence>
<dbReference type="InterPro" id="IPR017900">
    <property type="entry name" value="4Fe4S_Fe_S_CS"/>
</dbReference>
<evidence type="ECO:0000256" key="24">
    <source>
        <dbReference type="ARBA" id="ARBA00049728"/>
    </source>
</evidence>
<comment type="subunit">
    <text evidence="23">Heterotetramer of 2 PreA and 2 PreT subunits.</text>
</comment>
<evidence type="ECO:0000256" key="8">
    <source>
        <dbReference type="ARBA" id="ARBA00022630"/>
    </source>
</evidence>
<evidence type="ECO:0000256" key="7">
    <source>
        <dbReference type="ARBA" id="ARBA00018101"/>
    </source>
</evidence>
<dbReference type="OrthoDB" id="9794954at2"/>
<protein>
    <recommendedName>
        <fullName evidence="7">Dihydroorotate dehydrogenase B (NAD(+)), catalytic subunit</fullName>
        <ecNumber evidence="24">1.3.1.1</ecNumber>
        <ecNumber evidence="6">1.3.1.14</ecNumber>
    </recommendedName>
    <alternativeName>
        <fullName evidence="15">Dihydroorotate oxidase B</fullName>
    </alternativeName>
    <alternativeName>
        <fullName evidence="18">Dihydrothymine dehydrogenase</fullName>
    </alternativeName>
    <alternativeName>
        <fullName evidence="16">Dihydrouracil dehydrogenase</fullName>
    </alternativeName>
    <alternativeName>
        <fullName evidence="17">Orotate reductase (NADH)</fullName>
    </alternativeName>
</protein>
<evidence type="ECO:0000256" key="13">
    <source>
        <dbReference type="ARBA" id="ARBA00023014"/>
    </source>
</evidence>
<evidence type="ECO:0000256" key="21">
    <source>
        <dbReference type="ARBA" id="ARBA00048996"/>
    </source>
</evidence>
<evidence type="ECO:0000256" key="14">
    <source>
        <dbReference type="ARBA" id="ARBA00023027"/>
    </source>
</evidence>
<dbReference type="InterPro" id="IPR013785">
    <property type="entry name" value="Aldolase_TIM"/>
</dbReference>
<evidence type="ECO:0000256" key="10">
    <source>
        <dbReference type="ARBA" id="ARBA00022723"/>
    </source>
</evidence>
<comment type="similarity">
    <text evidence="4">Belongs to the dihydroorotate dehydrogenase family. Type 1 subfamily.</text>
</comment>